<dbReference type="EMBL" id="LR031874">
    <property type="protein sequence ID" value="VDD23819.1"/>
    <property type="molecule type" value="Genomic_DNA"/>
</dbReference>
<dbReference type="AlphaFoldDB" id="A0A3P6DXF3"/>
<evidence type="ECO:0000313" key="1">
    <source>
        <dbReference type="EMBL" id="VDD23819.1"/>
    </source>
</evidence>
<organism evidence="1">
    <name type="scientific">Brassica oleracea</name>
    <name type="common">Wild cabbage</name>
    <dbReference type="NCBI Taxonomy" id="3712"/>
    <lineage>
        <taxon>Eukaryota</taxon>
        <taxon>Viridiplantae</taxon>
        <taxon>Streptophyta</taxon>
        <taxon>Embryophyta</taxon>
        <taxon>Tracheophyta</taxon>
        <taxon>Spermatophyta</taxon>
        <taxon>Magnoliopsida</taxon>
        <taxon>eudicotyledons</taxon>
        <taxon>Gunneridae</taxon>
        <taxon>Pentapetalae</taxon>
        <taxon>rosids</taxon>
        <taxon>malvids</taxon>
        <taxon>Brassicales</taxon>
        <taxon>Brassicaceae</taxon>
        <taxon>Brassiceae</taxon>
        <taxon>Brassica</taxon>
    </lineage>
</organism>
<name>A0A3P6DXF3_BRAOL</name>
<gene>
    <name evidence="1" type="ORF">BOLC2T09730H</name>
</gene>
<accession>A0A3P6DXF3</accession>
<proteinExistence type="predicted"/>
<reference evidence="1" key="1">
    <citation type="submission" date="2018-11" db="EMBL/GenBank/DDBJ databases">
        <authorList>
            <consortium name="Genoscope - CEA"/>
            <person name="William W."/>
        </authorList>
    </citation>
    <scope>NUCLEOTIDE SEQUENCE</scope>
</reference>
<protein>
    <submittedName>
        <fullName evidence="1">Uncharacterized protein</fullName>
    </submittedName>
</protein>
<sequence>MQPSFSLNNVFSGTFEIHLVSRSIIVSIELIWVI</sequence>